<evidence type="ECO:0000313" key="2">
    <source>
        <dbReference type="Proteomes" id="UP000515563"/>
    </source>
</evidence>
<sequence length="115" mass="12376">MNYASDTGDSTGLLSASEAGCENCKAYADFVQKSNAANGLLTGDYHERLKEVSELVRGQNGRLGGSAVVSVGQYVSRPTPTATPFTSKARTYTRELALSPQSGSWVMYEMKQVEQ</sequence>
<dbReference type="EMBL" id="CP043661">
    <property type="protein sequence ID" value="QNE20553.1"/>
    <property type="molecule type" value="Genomic_DNA"/>
</dbReference>
<evidence type="ECO:0000313" key="1">
    <source>
        <dbReference type="EMBL" id="QNE20553.1"/>
    </source>
</evidence>
<accession>A0A7G6X2T8</accession>
<protein>
    <submittedName>
        <fullName evidence="1">Uncharacterized protein</fullName>
    </submittedName>
</protein>
<proteinExistence type="predicted"/>
<dbReference type="AlphaFoldDB" id="A0A7G6X2T8"/>
<keyword evidence="2" id="KW-1185">Reference proteome</keyword>
<dbReference type="Proteomes" id="UP000515563">
    <property type="component" value="Chromosome"/>
</dbReference>
<reference evidence="2" key="1">
    <citation type="submission" date="2019-09" db="EMBL/GenBank/DDBJ databases">
        <title>Antimicrobial potential of Antarctic Bacteria.</title>
        <authorList>
            <person name="Benaud N."/>
            <person name="Edwards R.J."/>
            <person name="Ferrari B.C."/>
        </authorList>
    </citation>
    <scope>NUCLEOTIDE SEQUENCE [LARGE SCALE GENOMIC DNA]</scope>
    <source>
        <strain evidence="2">SPB151</strain>
    </source>
</reference>
<organism evidence="1 2">
    <name type="scientific">Kribbella qitaiheensis</name>
    <dbReference type="NCBI Taxonomy" id="1544730"/>
    <lineage>
        <taxon>Bacteria</taxon>
        <taxon>Bacillati</taxon>
        <taxon>Actinomycetota</taxon>
        <taxon>Actinomycetes</taxon>
        <taxon>Propionibacteriales</taxon>
        <taxon>Kribbellaceae</taxon>
        <taxon>Kribbella</taxon>
    </lineage>
</organism>
<gene>
    <name evidence="1" type="ORF">F1D05_24890</name>
</gene>
<name>A0A7G6X2T8_9ACTN</name>
<reference evidence="1 2" key="2">
    <citation type="journal article" date="2020" name="Microbiol. Resour. Announc.">
        <title>Antarctic desert soil bacteria exhibit high novel natural product potential, evaluated through long-read genome sequencing and comparative genomics.</title>
        <authorList>
            <person name="Benaud N."/>
            <person name="Edwards R.J."/>
            <person name="Amos T.G."/>
            <person name="D'Agostino P.M."/>
            <person name="Gutierrez-Chavez C."/>
            <person name="Montgomery K."/>
            <person name="Nicetic I."/>
            <person name="Ferrari B.C."/>
        </authorList>
    </citation>
    <scope>NUCLEOTIDE SEQUENCE [LARGE SCALE GENOMIC DNA]</scope>
    <source>
        <strain evidence="1 2">SPB151</strain>
    </source>
</reference>
<dbReference type="KEGG" id="kqi:F1D05_24890"/>